<name>A0ABU3MA44_9PROT</name>
<protein>
    <submittedName>
        <fullName evidence="8">Chromate transporter</fullName>
    </submittedName>
</protein>
<evidence type="ECO:0000313" key="8">
    <source>
        <dbReference type="EMBL" id="MDT8329758.1"/>
    </source>
</evidence>
<evidence type="ECO:0000313" key="9">
    <source>
        <dbReference type="Proteomes" id="UP001258945"/>
    </source>
</evidence>
<comment type="caution">
    <text evidence="8">The sequence shown here is derived from an EMBL/GenBank/DDBJ whole genome shotgun (WGS) entry which is preliminary data.</text>
</comment>
<feature type="transmembrane region" description="Helical" evidence="7">
    <location>
        <begin position="95"/>
        <end position="117"/>
    </location>
</feature>
<organism evidence="8 9">
    <name type="scientific">Roseomonas gilardii</name>
    <dbReference type="NCBI Taxonomy" id="257708"/>
    <lineage>
        <taxon>Bacteria</taxon>
        <taxon>Pseudomonadati</taxon>
        <taxon>Pseudomonadota</taxon>
        <taxon>Alphaproteobacteria</taxon>
        <taxon>Acetobacterales</taxon>
        <taxon>Roseomonadaceae</taxon>
        <taxon>Roseomonas</taxon>
    </lineage>
</organism>
<evidence type="ECO:0000256" key="7">
    <source>
        <dbReference type="SAM" id="Phobius"/>
    </source>
</evidence>
<reference evidence="8 9" key="1">
    <citation type="journal article" date="2019" name="Microb. Pathog.">
        <title>Comparison of VITEK 2, MALDI-TOF MS, 16S rRNA gene sequencing, and whole-genome sequencing for identification of Roseomonas mucosa.</title>
        <authorList>
            <person name="Rudolph W.W."/>
            <person name="Gunzer F."/>
            <person name="Trauth M."/>
            <person name="Bunk B."/>
            <person name="Bigge R."/>
            <person name="Schrottner P."/>
        </authorList>
    </citation>
    <scope>NUCLEOTIDE SEQUENCE [LARGE SCALE GENOMIC DNA]</scope>
    <source>
        <strain evidence="8 9">DSM 103800</strain>
    </source>
</reference>
<evidence type="ECO:0000256" key="2">
    <source>
        <dbReference type="ARBA" id="ARBA00005262"/>
    </source>
</evidence>
<evidence type="ECO:0000256" key="3">
    <source>
        <dbReference type="ARBA" id="ARBA00022475"/>
    </source>
</evidence>
<keyword evidence="6 7" id="KW-0472">Membrane</keyword>
<evidence type="ECO:0000256" key="5">
    <source>
        <dbReference type="ARBA" id="ARBA00022989"/>
    </source>
</evidence>
<dbReference type="EMBL" id="JAVVDO010000002">
    <property type="protein sequence ID" value="MDT8329758.1"/>
    <property type="molecule type" value="Genomic_DNA"/>
</dbReference>
<accession>A0ABU3MA44</accession>
<dbReference type="Pfam" id="PF02417">
    <property type="entry name" value="Chromate_transp"/>
    <property type="match status" value="1"/>
</dbReference>
<evidence type="ECO:0000256" key="4">
    <source>
        <dbReference type="ARBA" id="ARBA00022692"/>
    </source>
</evidence>
<keyword evidence="5 7" id="KW-1133">Transmembrane helix</keyword>
<keyword evidence="4 7" id="KW-0812">Transmembrane</keyword>
<keyword evidence="9" id="KW-1185">Reference proteome</keyword>
<gene>
    <name evidence="8" type="ORF">RQ831_01760</name>
</gene>
<sequence>MAEGGSAQDGPGGGGAAVERHAPGRPELFLGFLGLGMTAFGGALPLARHMIVQKRRWMSEAEFTELLGLCQFLPGGNVVNLSVAVGYRFGGLSGALVAISGLLAVPTLVVIALGVIYDRYHDDPYVRHFFAGLAAAAAGLLLSMGIRIARPLLRRPWPALVALVCVLAIAVFRLPLLPTMIVLTPLAILASRRSAA</sequence>
<proteinExistence type="inferred from homology"/>
<feature type="transmembrane region" description="Helical" evidence="7">
    <location>
        <begin position="161"/>
        <end position="190"/>
    </location>
</feature>
<dbReference type="PANTHER" id="PTHR43663:SF1">
    <property type="entry name" value="CHROMATE TRANSPORTER"/>
    <property type="match status" value="1"/>
</dbReference>
<evidence type="ECO:0000256" key="1">
    <source>
        <dbReference type="ARBA" id="ARBA00004651"/>
    </source>
</evidence>
<feature type="transmembrane region" description="Helical" evidence="7">
    <location>
        <begin position="28"/>
        <end position="46"/>
    </location>
</feature>
<dbReference type="Proteomes" id="UP001258945">
    <property type="component" value="Unassembled WGS sequence"/>
</dbReference>
<dbReference type="InterPro" id="IPR052518">
    <property type="entry name" value="CHR_Transporter"/>
</dbReference>
<evidence type="ECO:0000256" key="6">
    <source>
        <dbReference type="ARBA" id="ARBA00023136"/>
    </source>
</evidence>
<feature type="transmembrane region" description="Helical" evidence="7">
    <location>
        <begin position="129"/>
        <end position="149"/>
    </location>
</feature>
<dbReference type="InterPro" id="IPR003370">
    <property type="entry name" value="Chromate_transpt"/>
</dbReference>
<keyword evidence="3" id="KW-1003">Cell membrane</keyword>
<dbReference type="PANTHER" id="PTHR43663">
    <property type="entry name" value="CHROMATE TRANSPORT PROTEIN-RELATED"/>
    <property type="match status" value="1"/>
</dbReference>
<comment type="similarity">
    <text evidence="2">Belongs to the chromate ion transporter (CHR) (TC 2.A.51) family.</text>
</comment>
<comment type="subcellular location">
    <subcellularLocation>
        <location evidence="1">Cell membrane</location>
        <topology evidence="1">Multi-pass membrane protein</topology>
    </subcellularLocation>
</comment>
<dbReference type="RefSeq" id="WP_208863869.1">
    <property type="nucleotide sequence ID" value="NZ_CP015583.1"/>
</dbReference>